<protein>
    <submittedName>
        <fullName evidence="1">Phytanoyl-CoA dioxygenase family protein</fullName>
    </submittedName>
</protein>
<dbReference type="Gene3D" id="2.60.120.620">
    <property type="entry name" value="q2cbj1_9rhob like domain"/>
    <property type="match status" value="1"/>
</dbReference>
<proteinExistence type="predicted"/>
<keyword evidence="1" id="KW-0223">Dioxygenase</keyword>
<gene>
    <name evidence="1" type="ORF">J0X15_00465</name>
</gene>
<evidence type="ECO:0000313" key="1">
    <source>
        <dbReference type="EMBL" id="MBO0343678.1"/>
    </source>
</evidence>
<keyword evidence="1" id="KW-0560">Oxidoreductase</keyword>
<reference evidence="1" key="1">
    <citation type="submission" date="2021-03" db="EMBL/GenBank/DDBJ databases">
        <title>Roseibium sp. CAU 1637 isolated from Incheon.</title>
        <authorList>
            <person name="Kim W."/>
        </authorList>
    </citation>
    <scope>NUCLEOTIDE SEQUENCE</scope>
    <source>
        <strain evidence="1">CAU 1637</strain>
    </source>
</reference>
<name>A0A939EJL0_9HYPH</name>
<dbReference type="Pfam" id="PF05721">
    <property type="entry name" value="PhyH"/>
    <property type="match status" value="1"/>
</dbReference>
<dbReference type="Proteomes" id="UP000664779">
    <property type="component" value="Unassembled WGS sequence"/>
</dbReference>
<comment type="caution">
    <text evidence="1">The sequence shown here is derived from an EMBL/GenBank/DDBJ whole genome shotgun (WGS) entry which is preliminary data.</text>
</comment>
<organism evidence="1 2">
    <name type="scientific">Roseibium limicola</name>
    <dbReference type="NCBI Taxonomy" id="2816037"/>
    <lineage>
        <taxon>Bacteria</taxon>
        <taxon>Pseudomonadati</taxon>
        <taxon>Pseudomonadota</taxon>
        <taxon>Alphaproteobacteria</taxon>
        <taxon>Hyphomicrobiales</taxon>
        <taxon>Stappiaceae</taxon>
        <taxon>Roseibium</taxon>
    </lineage>
</organism>
<sequence>MRVLDVLKSPLWAAELATGAKSFRHNPILGSKRLNEKGLHLKRALLAERMSDWRRRRMEKLVSPEDRAQYAQDGFIRRSEVLDAEEISSLREEVENTRFEAYDFRQGNAVTRFIPLPPEVLRALPHLRRFVTGDLFQNSLKYVASTTADPIVFLHVVLTDPTAGEVDPQTNFHSDTFHATAKAWFFLYDVPLAEGPFTYVPGSHRLTQERQAWELAESISAAHSADGHHALGSFRVNGDQLQTLGLREPVSFDVPGNTLVVADTHGFHARGKSERPSVRVGVYGSLRRNPYLPFTGFDPLMLPGVQGRQAQLHMGEIQLKAKLFKRRPSHTHVGKIQLRDPSPI</sequence>
<dbReference type="AlphaFoldDB" id="A0A939EJL0"/>
<dbReference type="RefSeq" id="WP_206937249.1">
    <property type="nucleotide sequence ID" value="NZ_JAFLNF010000001.1"/>
</dbReference>
<dbReference type="GO" id="GO:0016706">
    <property type="term" value="F:2-oxoglutarate-dependent dioxygenase activity"/>
    <property type="evidence" value="ECO:0007669"/>
    <property type="project" value="UniProtKB-ARBA"/>
</dbReference>
<dbReference type="InterPro" id="IPR008775">
    <property type="entry name" value="Phytyl_CoA_dOase-like"/>
</dbReference>
<dbReference type="SUPFAM" id="SSF51197">
    <property type="entry name" value="Clavaminate synthase-like"/>
    <property type="match status" value="1"/>
</dbReference>
<evidence type="ECO:0000313" key="2">
    <source>
        <dbReference type="Proteomes" id="UP000664779"/>
    </source>
</evidence>
<accession>A0A939EJL0</accession>
<dbReference type="EMBL" id="JAFLNF010000001">
    <property type="protein sequence ID" value="MBO0343678.1"/>
    <property type="molecule type" value="Genomic_DNA"/>
</dbReference>
<keyword evidence="2" id="KW-1185">Reference proteome</keyword>